<dbReference type="EMBL" id="CYUE01000020">
    <property type="protein sequence ID" value="CUK26412.1"/>
    <property type="molecule type" value="Genomic_DNA"/>
</dbReference>
<dbReference type="Gene3D" id="1.20.1050.10">
    <property type="match status" value="1"/>
</dbReference>
<dbReference type="InterPro" id="IPR036249">
    <property type="entry name" value="Thioredoxin-like_sf"/>
</dbReference>
<dbReference type="PANTHER" id="PTHR44051:SF8">
    <property type="entry name" value="GLUTATHIONE S-TRANSFERASE GSTA"/>
    <property type="match status" value="1"/>
</dbReference>
<accession>A0A0P1IS89</accession>
<dbReference type="InterPro" id="IPR004045">
    <property type="entry name" value="Glutathione_S-Trfase_N"/>
</dbReference>
<evidence type="ECO:0000313" key="4">
    <source>
        <dbReference type="Proteomes" id="UP000051184"/>
    </source>
</evidence>
<dbReference type="PROSITE" id="PS50405">
    <property type="entry name" value="GST_CTER"/>
    <property type="match status" value="1"/>
</dbReference>
<dbReference type="CDD" id="cd03188">
    <property type="entry name" value="GST_C_Beta"/>
    <property type="match status" value="1"/>
</dbReference>
<dbReference type="CDD" id="cd03057">
    <property type="entry name" value="GST_N_Beta"/>
    <property type="match status" value="1"/>
</dbReference>
<evidence type="ECO:0000313" key="3">
    <source>
        <dbReference type="EMBL" id="CUK26412.1"/>
    </source>
</evidence>
<keyword evidence="4" id="KW-1185">Reference proteome</keyword>
<dbReference type="Gene3D" id="3.40.30.10">
    <property type="entry name" value="Glutaredoxin"/>
    <property type="match status" value="1"/>
</dbReference>
<dbReference type="PROSITE" id="PS50404">
    <property type="entry name" value="GST_NTER"/>
    <property type="match status" value="1"/>
</dbReference>
<dbReference type="Pfam" id="PF13417">
    <property type="entry name" value="GST_N_3"/>
    <property type="match status" value="1"/>
</dbReference>
<dbReference type="STRING" id="1715691.TA5113_01049"/>
<dbReference type="InterPro" id="IPR036282">
    <property type="entry name" value="Glutathione-S-Trfase_C_sf"/>
</dbReference>
<dbReference type="AlphaFoldDB" id="A0A0P1IS89"/>
<dbReference type="SFLD" id="SFLDG00358">
    <property type="entry name" value="Main_(cytGST)"/>
    <property type="match status" value="1"/>
</dbReference>
<sequence>MSDMYRLHYAPDNASVIIRLALLELDVPFEDVLLDRSKGEQSLPPYLEINPAGLIPALETDQGILFETGAILLWLTERHGALAPSMNSAERTGFLKWLFYVANTFHPNLRIHFYPGKYIAEGHETALRDGCRTNLTQSLKLLNEAAGQGHIWLNGQDPSVVDFYLAACLRWVALYTNGGTPWFSLSDWPNLYELCAKLEKRNSIQKASWIEGYSENPFTDPKPITPPVGTAT</sequence>
<dbReference type="OrthoDB" id="7583243at2"/>
<dbReference type="InterPro" id="IPR040079">
    <property type="entry name" value="Glutathione_S-Trfase"/>
</dbReference>
<dbReference type="SUPFAM" id="SSF52833">
    <property type="entry name" value="Thioredoxin-like"/>
    <property type="match status" value="1"/>
</dbReference>
<evidence type="ECO:0000259" key="2">
    <source>
        <dbReference type="PROSITE" id="PS50405"/>
    </source>
</evidence>
<dbReference type="PANTHER" id="PTHR44051">
    <property type="entry name" value="GLUTATHIONE S-TRANSFERASE-RELATED"/>
    <property type="match status" value="1"/>
</dbReference>
<feature type="domain" description="GST N-terminal" evidence="1">
    <location>
        <begin position="2"/>
        <end position="83"/>
    </location>
</feature>
<name>A0A0P1IS89_9RHOB</name>
<gene>
    <name evidence="3" type="primary">gst_2</name>
    <name evidence="3" type="ORF">TA5114_02222</name>
</gene>
<protein>
    <submittedName>
        <fullName evidence="3">Glutathione S-transferase GST-4.5</fullName>
        <ecNumber evidence="3">2.5.1.18</ecNumber>
    </submittedName>
</protein>
<dbReference type="GO" id="GO:0004364">
    <property type="term" value="F:glutathione transferase activity"/>
    <property type="evidence" value="ECO:0007669"/>
    <property type="project" value="UniProtKB-EC"/>
</dbReference>
<feature type="domain" description="GST C-terminal" evidence="2">
    <location>
        <begin position="87"/>
        <end position="218"/>
    </location>
</feature>
<dbReference type="Pfam" id="PF13410">
    <property type="entry name" value="GST_C_2"/>
    <property type="match status" value="1"/>
</dbReference>
<dbReference type="RefSeq" id="WP_058315302.1">
    <property type="nucleotide sequence ID" value="NZ_CYTO01000009.1"/>
</dbReference>
<dbReference type="SUPFAM" id="SSF47616">
    <property type="entry name" value="GST C-terminal domain-like"/>
    <property type="match status" value="1"/>
</dbReference>
<dbReference type="SFLD" id="SFLDS00019">
    <property type="entry name" value="Glutathione_Transferase_(cytos"/>
    <property type="match status" value="1"/>
</dbReference>
<organism evidence="3 4">
    <name type="scientific">Cognatishimia activa</name>
    <dbReference type="NCBI Taxonomy" id="1715691"/>
    <lineage>
        <taxon>Bacteria</taxon>
        <taxon>Pseudomonadati</taxon>
        <taxon>Pseudomonadota</taxon>
        <taxon>Alphaproteobacteria</taxon>
        <taxon>Rhodobacterales</taxon>
        <taxon>Paracoccaceae</taxon>
        <taxon>Cognatishimia</taxon>
    </lineage>
</organism>
<evidence type="ECO:0000259" key="1">
    <source>
        <dbReference type="PROSITE" id="PS50404"/>
    </source>
</evidence>
<dbReference type="InterPro" id="IPR010987">
    <property type="entry name" value="Glutathione-S-Trfase_C-like"/>
</dbReference>
<reference evidence="4" key="1">
    <citation type="submission" date="2015-09" db="EMBL/GenBank/DDBJ databases">
        <authorList>
            <person name="Rodrigo-Torres Lidia"/>
            <person name="Arahal R.David."/>
        </authorList>
    </citation>
    <scope>NUCLEOTIDE SEQUENCE [LARGE SCALE GENOMIC DNA]</scope>
    <source>
        <strain evidence="4">CECT 5114</strain>
    </source>
</reference>
<keyword evidence="3" id="KW-0808">Transferase</keyword>
<proteinExistence type="predicted"/>
<dbReference type="EC" id="2.5.1.18" evidence="3"/>
<dbReference type="Proteomes" id="UP000051184">
    <property type="component" value="Unassembled WGS sequence"/>
</dbReference>